<reference evidence="2" key="1">
    <citation type="journal article" date="2023" name="Front. Plant Sci.">
        <title>Chromosomal-level genome assembly of Melastoma candidum provides insights into trichome evolution.</title>
        <authorList>
            <person name="Zhong Y."/>
            <person name="Wu W."/>
            <person name="Sun C."/>
            <person name="Zou P."/>
            <person name="Liu Y."/>
            <person name="Dai S."/>
            <person name="Zhou R."/>
        </authorList>
    </citation>
    <scope>NUCLEOTIDE SEQUENCE [LARGE SCALE GENOMIC DNA]</scope>
</reference>
<comment type="caution">
    <text evidence="1">The sequence shown here is derived from an EMBL/GenBank/DDBJ whole genome shotgun (WGS) entry which is preliminary data.</text>
</comment>
<evidence type="ECO:0000313" key="2">
    <source>
        <dbReference type="Proteomes" id="UP001057402"/>
    </source>
</evidence>
<dbReference type="EMBL" id="CM042886">
    <property type="protein sequence ID" value="KAI4342542.1"/>
    <property type="molecule type" value="Genomic_DNA"/>
</dbReference>
<accession>A0ACB9P3P7</accession>
<proteinExistence type="predicted"/>
<protein>
    <submittedName>
        <fullName evidence="1">Uncharacterized protein</fullName>
    </submittedName>
</protein>
<keyword evidence="2" id="KW-1185">Reference proteome</keyword>
<sequence length="177" mass="19337">MYEQNGDTDRFPKSLIGQRSPPTCGPEILADEVAVVDTSIEKLYENVYDMQSSGLSPSRHSFESDGEESGIDSELHHLVRGESREVESMEGEDEEEVEKQGNGGSRRDAALEKRSSLDGGKKPGKFKKIRSLSTMKESATASKLPLKSKSPSEKASLDKSRDGTTVKRMNPGKSSAK</sequence>
<evidence type="ECO:0000313" key="1">
    <source>
        <dbReference type="EMBL" id="KAI4342542.1"/>
    </source>
</evidence>
<name>A0ACB9P3P7_9MYRT</name>
<dbReference type="Proteomes" id="UP001057402">
    <property type="component" value="Chromosome 7"/>
</dbReference>
<organism evidence="1 2">
    <name type="scientific">Melastoma candidum</name>
    <dbReference type="NCBI Taxonomy" id="119954"/>
    <lineage>
        <taxon>Eukaryota</taxon>
        <taxon>Viridiplantae</taxon>
        <taxon>Streptophyta</taxon>
        <taxon>Embryophyta</taxon>
        <taxon>Tracheophyta</taxon>
        <taxon>Spermatophyta</taxon>
        <taxon>Magnoliopsida</taxon>
        <taxon>eudicotyledons</taxon>
        <taxon>Gunneridae</taxon>
        <taxon>Pentapetalae</taxon>
        <taxon>rosids</taxon>
        <taxon>malvids</taxon>
        <taxon>Myrtales</taxon>
        <taxon>Melastomataceae</taxon>
        <taxon>Melastomatoideae</taxon>
        <taxon>Melastomateae</taxon>
        <taxon>Melastoma</taxon>
    </lineage>
</organism>
<gene>
    <name evidence="1" type="ORF">MLD38_027159</name>
</gene>